<evidence type="ECO:0000313" key="2">
    <source>
        <dbReference type="EMBL" id="MDQ8833444.1"/>
    </source>
</evidence>
<feature type="transmembrane region" description="Helical" evidence="1">
    <location>
        <begin position="16"/>
        <end position="37"/>
    </location>
</feature>
<dbReference type="EMBL" id="JAVIBX010000024">
    <property type="protein sequence ID" value="MDQ8833444.1"/>
    <property type="molecule type" value="Genomic_DNA"/>
</dbReference>
<dbReference type="InterPro" id="IPR011737">
    <property type="entry name" value="CHP02206_TP0381"/>
</dbReference>
<keyword evidence="1" id="KW-0472">Membrane</keyword>
<dbReference type="NCBIfam" id="TIGR02206">
    <property type="entry name" value="intg_mem_TP0381"/>
    <property type="match status" value="1"/>
</dbReference>
<comment type="caution">
    <text evidence="2">The sequence shown here is derived from an EMBL/GenBank/DDBJ whole genome shotgun (WGS) entry which is preliminary data.</text>
</comment>
<feature type="transmembrane region" description="Helical" evidence="1">
    <location>
        <begin position="66"/>
        <end position="84"/>
    </location>
</feature>
<protein>
    <submittedName>
        <fullName evidence="2">TIGR02206 family membrane protein</fullName>
    </submittedName>
</protein>
<proteinExistence type="predicted"/>
<evidence type="ECO:0000313" key="3">
    <source>
        <dbReference type="Proteomes" id="UP001228446"/>
    </source>
</evidence>
<dbReference type="Pfam" id="PF14808">
    <property type="entry name" value="TMEM164"/>
    <property type="match status" value="1"/>
</dbReference>
<gene>
    <name evidence="2" type="ORF">RFF62_06585</name>
</gene>
<dbReference type="Proteomes" id="UP001228446">
    <property type="component" value="Unassembled WGS sequence"/>
</dbReference>
<reference evidence="2 3" key="1">
    <citation type="submission" date="2023-08" db="EMBL/GenBank/DDBJ databases">
        <title>Streptococcus ruminantium-associated sheep mastitis outbreak detected in Italy is distinct from bovine isolates.</title>
        <authorList>
            <person name="Rosa M.N."/>
            <person name="Vezina B."/>
            <person name="Tola S."/>
        </authorList>
    </citation>
    <scope>NUCLEOTIDE SEQUENCE [LARGE SCALE GENOMIC DNA]</scope>
    <source>
        <strain evidence="2 3">OM6730</strain>
    </source>
</reference>
<sequence>MYLSCCFYQKKWYRSLFWWLQFFQIVSLYSWYIAVSWPLSESLPFYHCRLAMLFILWAKPGPLKRYFAYLGLFGSLAAFIYPVFDPFAFPHLTFFTFVVGHYALAVNCLLYLLSDSQMEVLDRKEVVRYTVTMNTFLLFVNALLGGNYGFLSHTPLVNSRNIPLNFLLVTVIFCFAILSGQSMVAYLKKRDWSIVQD</sequence>
<dbReference type="RefSeq" id="WP_237373683.1">
    <property type="nucleotide sequence ID" value="NZ_JAVIBQ010000024.1"/>
</dbReference>
<evidence type="ECO:0000256" key="1">
    <source>
        <dbReference type="SAM" id="Phobius"/>
    </source>
</evidence>
<organism evidence="2 3">
    <name type="scientific">Streptococcus ruminantium</name>
    <dbReference type="NCBI Taxonomy" id="1917441"/>
    <lineage>
        <taxon>Bacteria</taxon>
        <taxon>Bacillati</taxon>
        <taxon>Bacillota</taxon>
        <taxon>Bacilli</taxon>
        <taxon>Lactobacillales</taxon>
        <taxon>Streptococcaceae</taxon>
        <taxon>Streptococcus</taxon>
    </lineage>
</organism>
<feature type="transmembrane region" description="Helical" evidence="1">
    <location>
        <begin position="90"/>
        <end position="114"/>
    </location>
</feature>
<keyword evidence="1" id="KW-0812">Transmembrane</keyword>
<accession>A0ABU1B6U5</accession>
<name>A0ABU1B6U5_9STRE</name>
<feature type="transmembrane region" description="Helical" evidence="1">
    <location>
        <begin position="126"/>
        <end position="144"/>
    </location>
</feature>
<feature type="transmembrane region" description="Helical" evidence="1">
    <location>
        <begin position="164"/>
        <end position="187"/>
    </location>
</feature>
<keyword evidence="3" id="KW-1185">Reference proteome</keyword>
<keyword evidence="1" id="KW-1133">Transmembrane helix</keyword>